<dbReference type="Proteomes" id="UP000887565">
    <property type="component" value="Unplaced"/>
</dbReference>
<evidence type="ECO:0000313" key="2">
    <source>
        <dbReference type="WBParaSite" id="nRc.2.0.1.t34748-RA"/>
    </source>
</evidence>
<dbReference type="AlphaFoldDB" id="A0A915KA10"/>
<organism evidence="1 2">
    <name type="scientific">Romanomermis culicivorax</name>
    <name type="common">Nematode worm</name>
    <dbReference type="NCBI Taxonomy" id="13658"/>
    <lineage>
        <taxon>Eukaryota</taxon>
        <taxon>Metazoa</taxon>
        <taxon>Ecdysozoa</taxon>
        <taxon>Nematoda</taxon>
        <taxon>Enoplea</taxon>
        <taxon>Dorylaimia</taxon>
        <taxon>Mermithida</taxon>
        <taxon>Mermithoidea</taxon>
        <taxon>Mermithidae</taxon>
        <taxon>Romanomermis</taxon>
    </lineage>
</organism>
<protein>
    <submittedName>
        <fullName evidence="2">Uncharacterized protein</fullName>
    </submittedName>
</protein>
<name>A0A915KA10_ROMCU</name>
<proteinExistence type="predicted"/>
<accession>A0A915KA10</accession>
<sequence>MLEDELSMNVLFRQACRLLEDNRVQSREACARYILCAKLGCSALKTVRCPPHHIWCPSGGSQGYPLTNRVENSNKM</sequence>
<reference evidence="2" key="1">
    <citation type="submission" date="2022-11" db="UniProtKB">
        <authorList>
            <consortium name="WormBaseParasite"/>
        </authorList>
    </citation>
    <scope>IDENTIFICATION</scope>
</reference>
<evidence type="ECO:0000313" key="1">
    <source>
        <dbReference type="Proteomes" id="UP000887565"/>
    </source>
</evidence>
<dbReference type="WBParaSite" id="nRc.2.0.1.t34748-RA">
    <property type="protein sequence ID" value="nRc.2.0.1.t34748-RA"/>
    <property type="gene ID" value="nRc.2.0.1.g34748"/>
</dbReference>
<keyword evidence="1" id="KW-1185">Reference proteome</keyword>